<gene>
    <name evidence="4" type="primary">AcSp1</name>
</gene>
<feature type="region of interest" description="Disordered" evidence="1">
    <location>
        <begin position="1681"/>
        <end position="1704"/>
    </location>
</feature>
<feature type="domain" description="SAP" evidence="3">
    <location>
        <begin position="3810"/>
        <end position="3843"/>
    </location>
</feature>
<name>K7YP04_LATHE</name>
<feature type="domain" description="SAP" evidence="3">
    <location>
        <begin position="4562"/>
        <end position="4595"/>
    </location>
</feature>
<feature type="domain" description="SAP" evidence="3">
    <location>
        <begin position="2682"/>
        <end position="2715"/>
    </location>
</feature>
<feature type="domain" description="SAP" evidence="3">
    <location>
        <begin position="802"/>
        <end position="835"/>
    </location>
</feature>
<feature type="domain" description="SAP" evidence="3">
    <location>
        <begin position="3058"/>
        <end position="3091"/>
    </location>
</feature>
<dbReference type="InterPro" id="IPR021001">
    <property type="entry name" value="Spidroin_C"/>
</dbReference>
<accession>K7YP04</accession>
<dbReference type="Gene3D" id="1.10.274.60">
    <property type="entry name" value="Spidroin, repetitive domain"/>
    <property type="match status" value="32"/>
</dbReference>
<feature type="domain" description="SAP" evidence="3">
    <location>
        <begin position="2306"/>
        <end position="2339"/>
    </location>
</feature>
<feature type="domain" description="SAP" evidence="3">
    <location>
        <begin position="6066"/>
        <end position="6099"/>
    </location>
</feature>
<evidence type="ECO:0000259" key="3">
    <source>
        <dbReference type="SMART" id="SM00513"/>
    </source>
</evidence>
<dbReference type="InterPro" id="IPR038542">
    <property type="entry name" value="Spidroin_C_sf"/>
</dbReference>
<feature type="domain" description="SAP" evidence="3">
    <location>
        <begin position="5690"/>
        <end position="5723"/>
    </location>
</feature>
<feature type="chain" id="PRO_5003915242" evidence="2">
    <location>
        <begin position="19"/>
        <end position="6332"/>
    </location>
</feature>
<feature type="domain" description="SAP" evidence="3">
    <location>
        <begin position="5314"/>
        <end position="5347"/>
    </location>
</feature>
<dbReference type="InterPro" id="IPR038243">
    <property type="entry name" value="Spidroin_N_sf"/>
</dbReference>
<dbReference type="Pfam" id="PF16763">
    <property type="entry name" value="Spidroin_N"/>
    <property type="match status" value="1"/>
</dbReference>
<feature type="domain" description="SAP" evidence="3">
    <location>
        <begin position="1930"/>
        <end position="1963"/>
    </location>
</feature>
<dbReference type="InterPro" id="IPR043070">
    <property type="entry name" value="Spidroin_repeat"/>
</dbReference>
<proteinExistence type="predicted"/>
<feature type="domain" description="SAP" evidence="3">
    <location>
        <begin position="430"/>
        <end position="463"/>
    </location>
</feature>
<dbReference type="Gene3D" id="1.10.10.1350">
    <property type="entry name" value="Spidroin domain, C-terminal domain"/>
    <property type="match status" value="1"/>
</dbReference>
<organism evidence="4">
    <name type="scientific">Latrodectus hesperus</name>
    <name type="common">Western black widow spider</name>
    <dbReference type="NCBI Taxonomy" id="256737"/>
    <lineage>
        <taxon>Eukaryota</taxon>
        <taxon>Metazoa</taxon>
        <taxon>Ecdysozoa</taxon>
        <taxon>Arthropoda</taxon>
        <taxon>Chelicerata</taxon>
        <taxon>Arachnida</taxon>
        <taxon>Araneae</taxon>
        <taxon>Araneomorphae</taxon>
        <taxon>Entelegynae</taxon>
        <taxon>Araneoidea</taxon>
        <taxon>Theridiidae</taxon>
        <taxon>Latrodectus</taxon>
    </lineage>
</organism>
<dbReference type="Pfam" id="PF12042">
    <property type="entry name" value="RP1-2"/>
    <property type="match status" value="32"/>
</dbReference>
<feature type="domain" description="SAP" evidence="3">
    <location>
        <begin position="3434"/>
        <end position="3467"/>
    </location>
</feature>
<sequence length="6332" mass="630425">MNWLTSLSLIFILAFVQNVQVEGRKGHHHSSGSSKSPWANPAKANAFMKCLIQKISTSPVFPQQEKEDMEEIVETMMSAFSSMSTSGGSNAAKLQAMNMAFASSMAELVIAEDADNPDSISIKTEALAKSLQQCFKSTLGSVNRHFIAEIKDLIGMFAREAAAMEEAGDEEEETYPSAFEIPDQSISVPSADFISGMDTFIGFGGTSASGDVSAKLSKSLLSSLASSGVFRAAFNSRVSTPVAVQLTDALVQKIASNLGLDYATASKLRKASQAVSKVRMGSDTNAYALAISSALAEVLSSSGKVADANINQIAPQLASGIVLGVSTTAPQFGVDLSSINVNLDISNVARNMQASIQGGPAPITAEGPDFGAGYPGGAPTDLSGLDMGAPSDGSRGGDATAKLLQALVPALLKSDVFRAIYKRGTRKQVVQYVTNSALQQAASSLGLDASTISQLQTKATQALSSVSADSDSTAYAKAFGLAIAQVLGTSGQVNDANVNQIGAKLATGILRGSSAVAPRLGIDLSGINVDSDIGSVTSLILSGSTLQMTIPAGGDDLSGGYPGGFPAGAQPSGGAPVDFAGGDVAAKLARSLASTLASSGVFRAAFNSRVSTPVAVQLTDALVQKIASNLGLDYATASKLRKASQAVSKVRMGSDTNAYALAISSALAEVLSSSGKVADANINQIAPQLASGIVLGVSTTAPQFGVDLSSINVNLDISKVARNMQASIQGGPAPITAEGPDFGAGYPGGAPTDLSGLDMGAPSDGSRGGDATAKLLQALVPALLKSDVFRAIYKRGTRKQVVQYVTNSALQQAASSLGLDASTISQLQTKATQALSSVSADSDSTAYAKAFGLAIAQVLGTSGQVNDANVNQIGAKLATGILRGSSAVAPRLGIDLSGINVDSDIGSVTSLILSGSTLQMTIPAGGDDLSGGYPGGFPAGAQPSGGAPVDFGGPSAGGDVAAKLARSLASTLASSGVFRAAFNSRVSTPVAVQFTDALVQKIASNLGLDYATASKLRKASQAVSKVRMGSDTNAYALAISSALAEVLSSSGKVADANINQIAPQLASGIVLGVSTTAPQFGVDLSSINVNLDISNVARNMQASIQGGPAPITAEGPDFGAGYPGGAPTDLSGLDMGAPSDGSRGGDATAKLLQALVPALLKSDVFRAIYKRGTRKQVVQYVTNSALQQAASSLGLDASTISQLQTKATQALSSVSADSDSTAYAKAFGLAIAQVLGTSGQVNDANVNQIGAKLATGILRGSSAVAPRLGIDLSGINVDSDIGSVTSLILSGSTLQMTIPAGGDDLSGGYPGGFPAGAQPSGGAPVDFGGPSAGGDVAAKLARSLASTLASSGVFRAAFNSRVSTPVAVQLTDALVQKIASNLGLDYATASKLRKASQAVSKVRMGSDTNAYALAISSALAEVLSSSGKVADANINQIAPQLASGIVLGVSTTAPQFGVDLSSINVNLDISNVARNMQASIQGGPAPITAEGPDFGAGYPGGAPTDLSGLDMGAPSDGSRGGDATAKLLQALVPALLKSDVFRAIYKRGTRKQVVQYVTNSALQQAASSLGLDASTISQLQTKATQALSSVSADSDSTAYAKAFGLAIAQVLGTSGQVNDANVNQIGAKLATGILRGSSAVAPRLGIDLSGINVDSDIGSVTSLILSGSTLQMTIPAGGDDLSGGYPGGLPSGAQPSGGAPVDFGGPSAGGDVAAKLARSLASTLASSGVFRAAFNSRVSTPVAVQLTDALVQKIASNLGLDYATASKLRKASQAVSKVRMGSDTNAYALAISSALAEVLSSSGKVADANINQIAPQLASGIVLGVSTTAPQFGVDLSSINVNLDISNVARNMQASIQGGPAPITAEGPDFGAGYPGGAPTDLSGLDMGAPSDGSRGGDATAKLLQALVPALLKSDVFRAIYKRGTRKQVVQYVTNSALQQAASSLGLDASTISQLQTKATQALSSVSADSDSTAYAKAFGLAIAQVLGTSGQVNDANVNQIGAKLATGILRGSSAVAPRLGIDLSGINVDSDIGSVTSLILSGSTLQMTIPAGGDDLSGGYPGGFPAGAQPSGGAPVDFGGPSAGGDVAAKLARSLASTLASSGVFRAAFNSRVSTPVAVQLTDALVQKIASNLGLDYATASKLRKASQAVSKVRMGSDTNAYALAISSALAEVLSSSGKVADANINQIAPQLASGIVLGVSTTAPQFGVDLSSINVNLDISNVARNMQASIQGGPAPITAEGPDFGAGYPGGAPTDLSGLDMGAPSDGSRGGDATAKLLQALVPALLKSDVFRAIYKRGTRKQVVQYVTNSALQQAASSLGLDASTISQLQTKATQALSSVSADSDSTAYAKAFGLAIAQVLGTSGQVNDANVNQIGAKLATGILRGSSAVAPRLGIDLSGINVDSDIGSVTSLILSGSTLQMTIPAGGDDLSGGYPGGFPSGAQPSGGAPVDFGGPSAGGDVAAKLARSLASTLASSGVFRAAFNSRVSTPVAVQLTDALVQKIASNLGLDYATASKLRKASQAVSKVRMGSDTNAYALAISSALAEVLLSSGKVADANINQIAPQLASGIVLGVSTAAPQFGVDLSSINVNLDISNVARNMQASIQGGPAPITAEGPDFGAGYPGGAPTDLSGLDMGAPSDGSRGGDATAKLLQALVPALLKSDVFRAIYKRGTRKQVVQYVTNSALQQAASSLGLDASTISQLQTKATQALSSVSADSDSTAYAKAFGLAIAQVLGTSGQVNDANVNQIGAKLATGILRGSSAVAPRLGIDLSGINVDSDIGSVTSLILSGSTLQMTIPAGGDDLSGGYPGGFPAGAQPSGGAPVDFGGPSAGGDVAAKLARSLASTLASSGVFRAAFNSRVSTPVAVQLTDALVQKIASNLGLDYATASKLRKASQAVSKVRMGSDTNAYALAISSALAEVLSSSGKVADANINQIAPQLASGIVLGVSTTAPQFGVDLSSINVNLDISNVARNMQASIQGGPAPITAEGPDFGAGYPGGAPTDLSGLDMGAPSDGSRGGDATAKLLQALVPALLKSDVFRAIYKRGTRKQVVQYVTNSALQQAASSLGLDASTISQLQTKATQALSSVSADSDSTAYAKAFGLAIAQVLGTSGQVNDANVNQIGAKLATGILRGSSAVAPRLGIDLSGINVDSDIGSVTSLILSGSTLQMTIPAGGDDLSGGYPGGFPAGAQPSGGAPVDFGGPSAGGDVAAKLARSLASTLASSGVFRAAFNSRVSTPVAVQLTDALVQKIASNLGLDYATASKLRKASQAVSKVRMGSDTNAYALAISSALAEVLSSSGKVADANINQIAPQLASGIVLGVSTTAPQFGVDLSSINVNLDISNVARNMQASIQGGPAPITAEGPDFGAGYPGGAPTDLSGLDMGAPSDGSRGGDATAKLLQALVPALLKSDVFRAIYKRGTRKQVVQYVTNSALQQAASSLGLDASTISQLQTKATQALSSVSADSDSTAYAKAFGLAIAQVLGTSGQVNDANVNQIGAKLATGILRGSSAVAPRLGIDLSGINVDSDIGSVTSLILSGSTLQMTIPAGGDDLSGGYPGGFPAGAQPSGGAPVDFGGPSAGGDVAAKLARSLASTLASSGVFRAAFNSRVSTPVAVQLTDALVQKIASNLGLDYATASKLRKASQAVSKVRMGSDTNAYALAISSALAEVLSSSGKVADANINQIAPQLASGIVLGVSTTAPQFGVDLSSINVNLDISNVARNMQASIQGGPAPITAEGPDFGAGYPGGAPTDLSGLDMGAPSDGSRGGDATAKLLQALVPALLKSDVFRAIYKRGTRKQVVQYVTNSALQQAASSLGLDASTISQLQTKATQALSSVSADSDSTAYAKAFGLAIAQVLGTSGQVNDANVNQIGAKLATGILRGSSAVAPRLGIDLSGINVDSDIGSVTSLILSGSTLQMTIPAGGDDLSGGYPGGFPAGAQPSGGAPVDFGGPSAGGDVAAKLARSLASTLASSGVFRAAFNSRVSTPVAVQLTDALVQKIASNLGLDYATASKLRKASQAVSKVRMGSDTNAYALAISSALAEVLSSSGKVADANINQIAPQLASGIVLGVSTTAPQFGVDLSSINVNLDISNVARNMQASIQGGPAPITAEGPDFGAGYPGGAPADLSGLDMGAPSDGSRGGDATAKLLQALVPALLKSDVFRAIYKRGTRKQVVQYVTNSALQQAASSLGLDASTISQLQTKATQALSSVSADSDSTAYAKAFGLAIAQVLGTSGQVNDANVNQIGAKLATGILRGSSAVAPRLGIDLSGINVDSDIGSVTSLILSGSTLQMTIPAGGDDLSGGYPGGFPAGAQPSGGAPVDFGGPSAGGDVAAKLARSLASTLASSGVFRAAFNSRVSTPVAVQLTDALVQKIASNLGLDYATASKLRKASQAVSKVRMGSDTNAYALAISSALAEVLSSSGKVADANINQIAPQLASGIVLGVSTTAPQFGVDLSSINVNLDISNVARNMQASIQGGPAPITAEGPDFGAGYPGGAPADLSGLDMGAPSDGSRGGDATAKLLQALVPALLKSDVFRAIYKRGTRKQVVQYVTNSALQQAASSLGLDASTISQLQTKATQALSSVSADSDSTAYAKAFGLAIAQVLGTSGQVNDANVNQIGAKLATGILRGSSAVAPRLGIDLSGINVDSDIGSVTSLILSGSTLQMTIPAGGDDLSGGYPGGFPAGAQPSGGAPVDFGGPSAGGDVAAKLARSLASTLASSGVFRAAFNSRVSTPVAVQLTDALVQKIASNLGLDYATASKLRKASQAVSKVRMGSDTNAYALAISSALAEVLSSSGKVADANINQIAPQLASGIVLGVSTTAPQFGVDLSSINVNLDISNVARNMQASIQGGPAPITAEGPDFGAGYPGGAPTDLSGLDMGAPSDGSHGGDATAKLLQALVPALLKSDVFRAIYKRGTRKQVVQYVTNSALQQAASSLGLDASTISQLQTKATQALSSVSADSDSTAYAKAFGLAIAQVLGTSGQVNDANVNQIGAKLATGILRGSSAVAPRLGIDLSGINVDSDIGSVTSLILSGSTLQMTIPAGGDDLSGGYPGGFPAGAQPSGGAPVDFGGPSAGGDVAAKLARSLASTLASSGVFRAAFNSRVSTPVAVQLTDALVQKIASNLGLDYATASKLRKASQAVSKVRMGSDTNAYALAISSALAEVLSSSGKVADANINQIAPQLASGIVLGVSTTAPQFGVDLSSINVNLDISNVARNMQASIQGGPAPITAEGPDFGAGYPGGAPTDLSGLDMGAPSDGSRGGDATAKLLQALVPALLKSDVFRAIYKRGTRKQVVQYVTNSALQQAASSLGLDASTISQLQTKATQALSSVSADSDSTAYAKAFGLAIAQVLGTSGQVNDANVNQIGAKLATGILRGSSAVAPRLGIDLSGINVDSDIGSVTSLILSGSTLQMTIPAGGDDLSGSYPGGFPAGAQPSGGAPVDFGGPSAGGDVAAKLARSLASTLASSGVFRAAFNSRVSTPVAVQLTDALVQKIASNLGLDYATASKLSKASQAVSKVRMGSDTNAYALAISSALAEVLSSSGKVADANINQIAPQLASGIVLGVSTTAPQFGVDLSSINVNLDISNVARNMQASIQGGPAPITAEGPDFGAGYPGGAPTDLSGLDMGAPSDGSRGGDATAKLLQALVPALIKSDVFRAIYKRGTRKQVVQYVTNSALQQAASSLGLDASTISQLQTKATQALSSVSADSDSTAYAKAFGLAIAQVLGTSGQVNDANVNQIGAKLATGILRGSSAVAPRLGIDLSGINVDSDIGSVTSLILSGSTLQMTIPAGGDDLSGGYPGGFPAGAQPSGGAPVDFGGPSAGGDVAAKLARSLASTLASSGVFRAAFNSRVSTPVAVQLTDALVQKIASNLGLDYATASKLRKASQAVSKVRMGSDTNAYALAISSALAEVLSSSGKVADANINQIAPQLASGIVLGVSTTAPQFGVDLSSINVNLDISNVARNMQASIQGGPAPITAEGPDFGAGYPGGAPTDLSGLDMGAPSDGSRGGDATAKLLQALVPALLKSDVFRAIYKRGTRKQVVQYVTNSALQQAASSLGLDASTISQLQTKATQALSSVSADSDSTAYAKAFGLAIAQVLGTSGQVNDANVNQIGAKLATGILRGSSAVAPRLGIDLSGINVDSDIGSVSSLILSGSTLQMTASGKGSYPGGESSQFSGLDSNIGLVGTQDVAIGVSQPVDISLNNILDSPQGLKSPQASSRINRLSSSVVNALGPNGLDINNFSDGLRTTLSQLSSSGLSKKEAAIETLMEAMVALLQVLNSAQVNQVDTSSTVVTSSSLAKALSSLF</sequence>
<dbReference type="EMBL" id="JX978171">
    <property type="protein sequence ID" value="AFX83557.1"/>
    <property type="molecule type" value="Genomic_DNA"/>
</dbReference>
<evidence type="ECO:0000256" key="1">
    <source>
        <dbReference type="SAM" id="MobiDB-lite"/>
    </source>
</evidence>
<dbReference type="Pfam" id="PF11260">
    <property type="entry name" value="Spidroin_MaSp"/>
    <property type="match status" value="1"/>
</dbReference>
<evidence type="ECO:0000313" key="4">
    <source>
        <dbReference type="EMBL" id="AFX83557.1"/>
    </source>
</evidence>
<feature type="domain" description="SAP" evidence="3">
    <location>
        <begin position="4938"/>
        <end position="4971"/>
    </location>
</feature>
<feature type="domain" description="SAP" evidence="3">
    <location>
        <begin position="1178"/>
        <end position="1211"/>
    </location>
</feature>
<feature type="signal peptide" evidence="2">
    <location>
        <begin position="1"/>
        <end position="18"/>
    </location>
</feature>
<dbReference type="InterPro" id="IPR003034">
    <property type="entry name" value="SAP_dom"/>
</dbReference>
<reference evidence="4" key="1">
    <citation type="journal article" date="2013" name="Mol. Biol. Evol.">
        <title>Ancient properties of spider silks revealed by the complete gene sequence of the prey-wrapping silk protein (AcSp1).</title>
        <authorList>
            <person name="Ayoub N.A."/>
            <person name="Garb J.E."/>
            <person name="Kuelbs A."/>
            <person name="Hayashi C.Y."/>
        </authorList>
    </citation>
    <scope>NUCLEOTIDE SEQUENCE</scope>
</reference>
<feature type="region of interest" description="Disordered" evidence="1">
    <location>
        <begin position="2436"/>
        <end position="2456"/>
    </location>
</feature>
<feature type="compositionally biased region" description="Gly residues" evidence="1">
    <location>
        <begin position="1681"/>
        <end position="1690"/>
    </location>
</feature>
<protein>
    <submittedName>
        <fullName evidence="4">Aciniform spidroin 1</fullName>
    </submittedName>
</protein>
<feature type="domain" description="SAP" evidence="3">
    <location>
        <begin position="4186"/>
        <end position="4219"/>
    </location>
</feature>
<dbReference type="InterPro" id="IPR031913">
    <property type="entry name" value="Spidroin_N"/>
</dbReference>
<keyword evidence="2" id="KW-0732">Signal</keyword>
<dbReference type="Gene3D" id="1.10.274.70">
    <property type="match status" value="1"/>
</dbReference>
<dbReference type="InterPro" id="IPR021915">
    <property type="entry name" value="RP1-2"/>
</dbReference>
<evidence type="ECO:0000256" key="2">
    <source>
        <dbReference type="SAM" id="SignalP"/>
    </source>
</evidence>
<feature type="domain" description="SAP" evidence="3">
    <location>
        <begin position="1554"/>
        <end position="1587"/>
    </location>
</feature>
<dbReference type="SMART" id="SM00513">
    <property type="entry name" value="SAP"/>
    <property type="match status" value="16"/>
</dbReference>